<dbReference type="InterPro" id="IPR050595">
    <property type="entry name" value="Bact_response_regulator"/>
</dbReference>
<dbReference type="InterPro" id="IPR058245">
    <property type="entry name" value="NreC/VraR/RcsB-like_REC"/>
</dbReference>
<dbReference type="InterPro" id="IPR001789">
    <property type="entry name" value="Sig_transdc_resp-reg_receiver"/>
</dbReference>
<dbReference type="AlphaFoldDB" id="A0A6V8K734"/>
<dbReference type="SUPFAM" id="SSF52172">
    <property type="entry name" value="CheY-like"/>
    <property type="match status" value="1"/>
</dbReference>
<keyword evidence="1 2" id="KW-0597">Phosphoprotein</keyword>
<comment type="caution">
    <text evidence="4">The sequence shown here is derived from an EMBL/GenBank/DDBJ whole genome shotgun (WGS) entry which is preliminary data.</text>
</comment>
<protein>
    <recommendedName>
        <fullName evidence="3">Response regulatory domain-containing protein</fullName>
    </recommendedName>
</protein>
<dbReference type="PROSITE" id="PS50110">
    <property type="entry name" value="RESPONSE_REGULATORY"/>
    <property type="match status" value="1"/>
</dbReference>
<dbReference type="PANTHER" id="PTHR44591:SF3">
    <property type="entry name" value="RESPONSE REGULATORY DOMAIN-CONTAINING PROTEIN"/>
    <property type="match status" value="1"/>
</dbReference>
<proteinExistence type="predicted"/>
<evidence type="ECO:0000313" key="4">
    <source>
        <dbReference type="EMBL" id="GFJ81013.1"/>
    </source>
</evidence>
<dbReference type="Proteomes" id="UP000482800">
    <property type="component" value="Unassembled WGS sequence"/>
</dbReference>
<evidence type="ECO:0000259" key="3">
    <source>
        <dbReference type="PROSITE" id="PS50110"/>
    </source>
</evidence>
<accession>A0A6V8K734</accession>
<evidence type="ECO:0000256" key="1">
    <source>
        <dbReference type="ARBA" id="ARBA00022553"/>
    </source>
</evidence>
<organism evidence="4 5">
    <name type="scientific">Phytohabitans houttuyneae</name>
    <dbReference type="NCBI Taxonomy" id="1076126"/>
    <lineage>
        <taxon>Bacteria</taxon>
        <taxon>Bacillati</taxon>
        <taxon>Actinomycetota</taxon>
        <taxon>Actinomycetes</taxon>
        <taxon>Micromonosporales</taxon>
        <taxon>Micromonosporaceae</taxon>
    </lineage>
</organism>
<dbReference type="PANTHER" id="PTHR44591">
    <property type="entry name" value="STRESS RESPONSE REGULATOR PROTEIN 1"/>
    <property type="match status" value="1"/>
</dbReference>
<dbReference type="InterPro" id="IPR011006">
    <property type="entry name" value="CheY-like_superfamily"/>
</dbReference>
<dbReference type="CDD" id="cd17535">
    <property type="entry name" value="REC_NarL-like"/>
    <property type="match status" value="1"/>
</dbReference>
<reference evidence="4 5" key="2">
    <citation type="submission" date="2020-03" db="EMBL/GenBank/DDBJ databases">
        <authorList>
            <person name="Ichikawa N."/>
            <person name="Kimura A."/>
            <person name="Kitahashi Y."/>
            <person name="Uohara A."/>
        </authorList>
    </citation>
    <scope>NUCLEOTIDE SEQUENCE [LARGE SCALE GENOMIC DNA]</scope>
    <source>
        <strain evidence="4 5">NBRC 108639</strain>
    </source>
</reference>
<dbReference type="Gene3D" id="3.40.50.2300">
    <property type="match status" value="1"/>
</dbReference>
<dbReference type="SMART" id="SM00448">
    <property type="entry name" value="REC"/>
    <property type="match status" value="1"/>
</dbReference>
<gene>
    <name evidence="4" type="ORF">Phou_051930</name>
</gene>
<keyword evidence="5" id="KW-1185">Reference proteome</keyword>
<sequence length="115" mass="11583">MVVVDDHAGFRTMAAVLLAAGGFRVLGEAATGADALIVIAALAPDVVLLDVELPDTDGFAVLRSVRAAGLTTRVVLCSVRAAADYGTKLDGCGAAGFLTKSALTAQALRSLLRAG</sequence>
<reference evidence="4 5" key="1">
    <citation type="submission" date="2020-03" db="EMBL/GenBank/DDBJ databases">
        <title>Whole genome shotgun sequence of Phytohabitans houttuyneae NBRC 108639.</title>
        <authorList>
            <person name="Komaki H."/>
            <person name="Tamura T."/>
        </authorList>
    </citation>
    <scope>NUCLEOTIDE SEQUENCE [LARGE SCALE GENOMIC DNA]</scope>
    <source>
        <strain evidence="4 5">NBRC 108639</strain>
    </source>
</reference>
<dbReference type="GO" id="GO:0000160">
    <property type="term" value="P:phosphorelay signal transduction system"/>
    <property type="evidence" value="ECO:0007669"/>
    <property type="project" value="InterPro"/>
</dbReference>
<dbReference type="EMBL" id="BLPF01000002">
    <property type="protein sequence ID" value="GFJ81013.1"/>
    <property type="molecule type" value="Genomic_DNA"/>
</dbReference>
<feature type="modified residue" description="4-aspartylphosphate" evidence="2">
    <location>
        <position position="50"/>
    </location>
</feature>
<dbReference type="Pfam" id="PF00072">
    <property type="entry name" value="Response_reg"/>
    <property type="match status" value="1"/>
</dbReference>
<evidence type="ECO:0000313" key="5">
    <source>
        <dbReference type="Proteomes" id="UP000482800"/>
    </source>
</evidence>
<feature type="domain" description="Response regulatory" evidence="3">
    <location>
        <begin position="1"/>
        <end position="115"/>
    </location>
</feature>
<name>A0A6V8K734_9ACTN</name>
<evidence type="ECO:0000256" key="2">
    <source>
        <dbReference type="PROSITE-ProRule" id="PRU00169"/>
    </source>
</evidence>